<evidence type="ECO:0000256" key="5">
    <source>
        <dbReference type="ARBA" id="ARBA00023002"/>
    </source>
</evidence>
<dbReference type="AlphaFoldDB" id="A0A098C0C1"/>
<evidence type="ECO:0000256" key="2">
    <source>
        <dbReference type="ARBA" id="ARBA00009130"/>
    </source>
</evidence>
<dbReference type="EMBL" id="LN515532">
    <property type="protein sequence ID" value="CEA15367.1"/>
    <property type="molecule type" value="Genomic_DNA"/>
</dbReference>
<dbReference type="SUPFAM" id="SSF52821">
    <property type="entry name" value="Rhodanese/Cell cycle control phosphatase"/>
    <property type="match status" value="1"/>
</dbReference>
<dbReference type="GO" id="GO:0016491">
    <property type="term" value="F:oxidoreductase activity"/>
    <property type="evidence" value="ECO:0007669"/>
    <property type="project" value="UniProtKB-KW"/>
</dbReference>
<dbReference type="OrthoDB" id="9792592at2"/>
<accession>A0A098C0C1</accession>
<dbReference type="SMART" id="SM00450">
    <property type="entry name" value="RHOD"/>
    <property type="match status" value="1"/>
</dbReference>
<comment type="cofactor">
    <cofactor evidence="1">
        <name>FAD</name>
        <dbReference type="ChEBI" id="CHEBI:57692"/>
    </cofactor>
</comment>
<proteinExistence type="inferred from homology"/>
<dbReference type="PANTHER" id="PTHR43429">
    <property type="entry name" value="PYRIDINE NUCLEOTIDE-DISULFIDE OXIDOREDUCTASE DOMAIN-CONTAINING"/>
    <property type="match status" value="1"/>
</dbReference>
<dbReference type="Gene3D" id="3.50.50.60">
    <property type="entry name" value="FAD/NAD(P)-binding domain"/>
    <property type="match status" value="2"/>
</dbReference>
<dbReference type="Pfam" id="PF00581">
    <property type="entry name" value="Rhodanese"/>
    <property type="match status" value="1"/>
</dbReference>
<dbReference type="InterPro" id="IPR001763">
    <property type="entry name" value="Rhodanese-like_dom"/>
</dbReference>
<comment type="similarity">
    <text evidence="2">Belongs to the class-III pyridine nucleotide-disulfide oxidoreductase family.</text>
</comment>
<dbReference type="InterPro" id="IPR023753">
    <property type="entry name" value="FAD/NAD-binding_dom"/>
</dbReference>
<dbReference type="PATRIC" id="fig|1562970.3.peg.598"/>
<dbReference type="PRINTS" id="PR00368">
    <property type="entry name" value="FADPNR"/>
</dbReference>
<dbReference type="PRINTS" id="PR00411">
    <property type="entry name" value="PNDRDTASEI"/>
</dbReference>
<dbReference type="SUPFAM" id="SSF51905">
    <property type="entry name" value="FAD/NAD(P)-binding domain"/>
    <property type="match status" value="1"/>
</dbReference>
<evidence type="ECO:0000256" key="6">
    <source>
        <dbReference type="ARBA" id="ARBA00023284"/>
    </source>
</evidence>
<keyword evidence="5" id="KW-0560">Oxidoreductase</keyword>
<reference evidence="8 9" key="1">
    <citation type="submission" date="2014-08" db="EMBL/GenBank/DDBJ databases">
        <authorList>
            <person name="Wibberg D."/>
        </authorList>
    </citation>
    <scope>NUCLEOTIDE SEQUENCE [LARGE SCALE GENOMIC DNA]</scope>
    <source>
        <strain evidence="9">ING2-E5B</strain>
    </source>
</reference>
<keyword evidence="9" id="KW-1185">Reference proteome</keyword>
<evidence type="ECO:0000313" key="9">
    <source>
        <dbReference type="Proteomes" id="UP000032417"/>
    </source>
</evidence>
<evidence type="ECO:0000259" key="7">
    <source>
        <dbReference type="PROSITE" id="PS50206"/>
    </source>
</evidence>
<dbReference type="KEGG" id="pbt:ING2E5B_0600"/>
<dbReference type="PANTHER" id="PTHR43429:SF1">
    <property type="entry name" value="NAD(P)H SULFUR OXIDOREDUCTASE (COA-DEPENDENT)"/>
    <property type="match status" value="1"/>
</dbReference>
<dbReference type="CDD" id="cd00158">
    <property type="entry name" value="RHOD"/>
    <property type="match status" value="1"/>
</dbReference>
<dbReference type="HOGENOM" id="CLU_003291_1_2_10"/>
<dbReference type="InterPro" id="IPR036873">
    <property type="entry name" value="Rhodanese-like_dom_sf"/>
</dbReference>
<evidence type="ECO:0000256" key="3">
    <source>
        <dbReference type="ARBA" id="ARBA00022630"/>
    </source>
</evidence>
<dbReference type="Pfam" id="PF07992">
    <property type="entry name" value="Pyr_redox_2"/>
    <property type="match status" value="1"/>
</dbReference>
<keyword evidence="6" id="KW-0676">Redox-active center</keyword>
<dbReference type="InterPro" id="IPR016156">
    <property type="entry name" value="FAD/NAD-linked_Rdtase_dimer_sf"/>
</dbReference>
<dbReference type="PROSITE" id="PS50206">
    <property type="entry name" value="RHODANESE_3"/>
    <property type="match status" value="1"/>
</dbReference>
<evidence type="ECO:0000256" key="4">
    <source>
        <dbReference type="ARBA" id="ARBA00022827"/>
    </source>
</evidence>
<dbReference type="InterPro" id="IPR036188">
    <property type="entry name" value="FAD/NAD-bd_sf"/>
</dbReference>
<sequence>MGAKRIIVIGGSAAGPKAASKARRMDENAEITIFQKASDLSMASCGYPYYVGGFFDDRSQLLCSPAGVVRDAKFFWNAKKINTKVLTEVTRIDRKQKKVEFTDLTTGKTGRAAYDKLVIATGSNARKPPVPGVELEGITTLQSLSDADYLRKIKDEGVIKKAVVIGGGLIGIETLEALHLAGIHITLIELLPQLLTFLDKHMARLVEKYVQTKVNVILQNGVASFLGENGVLKAVKLQDGTEIPCDLAVVAIGVTPNNKLAKEAGLAIGETGGILVDEYMQTTDPDIYAIGDCVEIPHLITHKPVHAPFGDLANLQGRVAGENLISGNVVKFPGTIQTGICKLFDYGVGSTGLSEQNALKLGYTDIETVVNASLDKPGFMNGNLLITKLIADKRSGKILGAQVIGAGDVSKQVAIWAMAIKGQFRVDDMVNADLPYAPPFSLAIDHSIATAHIMQNKLKGLFKDISAEQLKDKLKNKEPMLLLDVRNPNEFEEVRLGIGERLIPLGQLRNRLGEMPEDKTREIIAWCKISLRGYEAALILQANGYTNVKVLEGGIAAWPWSREK</sequence>
<dbReference type="InterPro" id="IPR050260">
    <property type="entry name" value="FAD-bd_OxRdtase"/>
</dbReference>
<keyword evidence="4" id="KW-0274">FAD</keyword>
<feature type="domain" description="Rhodanese" evidence="7">
    <location>
        <begin position="476"/>
        <end position="559"/>
    </location>
</feature>
<gene>
    <name evidence="8" type="ORF">ING2E5B_0600</name>
</gene>
<dbReference type="STRING" id="1562970.ING2E5B_0600"/>
<dbReference type="InterPro" id="IPR004099">
    <property type="entry name" value="Pyr_nucl-diS_OxRdtase_dimer"/>
</dbReference>
<evidence type="ECO:0000313" key="8">
    <source>
        <dbReference type="EMBL" id="CEA15367.1"/>
    </source>
</evidence>
<evidence type="ECO:0000256" key="1">
    <source>
        <dbReference type="ARBA" id="ARBA00001974"/>
    </source>
</evidence>
<protein>
    <submittedName>
        <fullName evidence="8">NAD(FAD)-dependent dehydrogenase</fullName>
    </submittedName>
</protein>
<dbReference type="Proteomes" id="UP000032417">
    <property type="component" value="Chromosome 1"/>
</dbReference>
<dbReference type="SUPFAM" id="SSF55424">
    <property type="entry name" value="FAD/NAD-linked reductases, dimerisation (C-terminal) domain"/>
    <property type="match status" value="1"/>
</dbReference>
<organism evidence="8 9">
    <name type="scientific">Fermentimonas caenicola</name>
    <dbReference type="NCBI Taxonomy" id="1562970"/>
    <lineage>
        <taxon>Bacteria</taxon>
        <taxon>Pseudomonadati</taxon>
        <taxon>Bacteroidota</taxon>
        <taxon>Bacteroidia</taxon>
        <taxon>Bacteroidales</taxon>
        <taxon>Dysgonomonadaceae</taxon>
        <taxon>Fermentimonas</taxon>
    </lineage>
</organism>
<keyword evidence="3" id="KW-0285">Flavoprotein</keyword>
<dbReference type="Gene3D" id="3.40.250.10">
    <property type="entry name" value="Rhodanese-like domain"/>
    <property type="match status" value="1"/>
</dbReference>
<dbReference type="Pfam" id="PF02852">
    <property type="entry name" value="Pyr_redox_dim"/>
    <property type="match status" value="1"/>
</dbReference>
<name>A0A098C0C1_9BACT</name>